<dbReference type="Proteomes" id="UP000813824">
    <property type="component" value="Unassembled WGS sequence"/>
</dbReference>
<dbReference type="EMBL" id="JAEVFJ010000092">
    <property type="protein sequence ID" value="KAH8069437.1"/>
    <property type="molecule type" value="Genomic_DNA"/>
</dbReference>
<feature type="region of interest" description="Disordered" evidence="4">
    <location>
        <begin position="91"/>
        <end position="119"/>
    </location>
</feature>
<dbReference type="GO" id="GO:0006281">
    <property type="term" value="P:DNA repair"/>
    <property type="evidence" value="ECO:0007669"/>
    <property type="project" value="TreeGrafter"/>
</dbReference>
<evidence type="ECO:0000256" key="2">
    <source>
        <dbReference type="ARBA" id="ARBA00022801"/>
    </source>
</evidence>
<accession>A0A8K0XJC5</accession>
<evidence type="ECO:0000313" key="6">
    <source>
        <dbReference type="EMBL" id="KAH8069437.1"/>
    </source>
</evidence>
<dbReference type="GO" id="GO:0005634">
    <property type="term" value="C:nucleus"/>
    <property type="evidence" value="ECO:0007669"/>
    <property type="project" value="TreeGrafter"/>
</dbReference>
<evidence type="ECO:0000256" key="4">
    <source>
        <dbReference type="SAM" id="MobiDB-lite"/>
    </source>
</evidence>
<keyword evidence="7" id="KW-1185">Reference proteome</keyword>
<dbReference type="Gene3D" id="3.40.50.10810">
    <property type="entry name" value="Tandem AAA-ATPase domain"/>
    <property type="match status" value="1"/>
</dbReference>
<organism evidence="6 7">
    <name type="scientific">Cristinia sonorae</name>
    <dbReference type="NCBI Taxonomy" id="1940300"/>
    <lineage>
        <taxon>Eukaryota</taxon>
        <taxon>Fungi</taxon>
        <taxon>Dikarya</taxon>
        <taxon>Basidiomycota</taxon>
        <taxon>Agaricomycotina</taxon>
        <taxon>Agaricomycetes</taxon>
        <taxon>Agaricomycetidae</taxon>
        <taxon>Agaricales</taxon>
        <taxon>Pleurotineae</taxon>
        <taxon>Stephanosporaceae</taxon>
        <taxon>Cristinia</taxon>
    </lineage>
</organism>
<dbReference type="SMART" id="SM00490">
    <property type="entry name" value="HELICc"/>
    <property type="match status" value="1"/>
</dbReference>
<dbReference type="InterPro" id="IPR027417">
    <property type="entry name" value="P-loop_NTPase"/>
</dbReference>
<keyword evidence="1" id="KW-0547">Nucleotide-binding</keyword>
<evidence type="ECO:0000259" key="5">
    <source>
        <dbReference type="PROSITE" id="PS51194"/>
    </source>
</evidence>
<dbReference type="InterPro" id="IPR038718">
    <property type="entry name" value="SNF2-like_sf"/>
</dbReference>
<dbReference type="AlphaFoldDB" id="A0A8K0XJC5"/>
<feature type="compositionally biased region" description="Basic and acidic residues" evidence="4">
    <location>
        <begin position="91"/>
        <end position="111"/>
    </location>
</feature>
<dbReference type="OrthoDB" id="3270319at2759"/>
<keyword evidence="2 6" id="KW-0378">Hydrolase</keyword>
<dbReference type="GO" id="GO:0016787">
    <property type="term" value="F:hydrolase activity"/>
    <property type="evidence" value="ECO:0007669"/>
    <property type="project" value="UniProtKB-KW"/>
</dbReference>
<dbReference type="GO" id="GO:0008094">
    <property type="term" value="F:ATP-dependent activity, acting on DNA"/>
    <property type="evidence" value="ECO:0007669"/>
    <property type="project" value="TreeGrafter"/>
</dbReference>
<protein>
    <submittedName>
        <fullName evidence="6">P-loop containing nucleoside triphosphate hydrolase protein</fullName>
    </submittedName>
</protein>
<dbReference type="InterPro" id="IPR050628">
    <property type="entry name" value="SNF2_RAD54_helicase_TF"/>
</dbReference>
<gene>
    <name evidence="6" type="ORF">BXZ70DRAFT_903077</name>
</gene>
<evidence type="ECO:0000256" key="3">
    <source>
        <dbReference type="ARBA" id="ARBA00022840"/>
    </source>
</evidence>
<dbReference type="CDD" id="cd18793">
    <property type="entry name" value="SF2_C_SNF"/>
    <property type="match status" value="1"/>
</dbReference>
<dbReference type="Gene3D" id="3.40.50.300">
    <property type="entry name" value="P-loop containing nucleotide triphosphate hydrolases"/>
    <property type="match status" value="1"/>
</dbReference>
<dbReference type="Pfam" id="PF00271">
    <property type="entry name" value="Helicase_C"/>
    <property type="match status" value="1"/>
</dbReference>
<dbReference type="InterPro" id="IPR001650">
    <property type="entry name" value="Helicase_C-like"/>
</dbReference>
<feature type="domain" description="Helicase C-terminal" evidence="5">
    <location>
        <begin position="273"/>
        <end position="423"/>
    </location>
</feature>
<dbReference type="SUPFAM" id="SSF52540">
    <property type="entry name" value="P-loop containing nucleoside triphosphate hydrolases"/>
    <property type="match status" value="1"/>
</dbReference>
<evidence type="ECO:0000313" key="7">
    <source>
        <dbReference type="Proteomes" id="UP000813824"/>
    </source>
</evidence>
<evidence type="ECO:0000256" key="1">
    <source>
        <dbReference type="ARBA" id="ARBA00022741"/>
    </source>
</evidence>
<reference evidence="6" key="1">
    <citation type="journal article" date="2021" name="New Phytol.">
        <title>Evolutionary innovations through gain and loss of genes in the ectomycorrhizal Boletales.</title>
        <authorList>
            <person name="Wu G."/>
            <person name="Miyauchi S."/>
            <person name="Morin E."/>
            <person name="Kuo A."/>
            <person name="Drula E."/>
            <person name="Varga T."/>
            <person name="Kohler A."/>
            <person name="Feng B."/>
            <person name="Cao Y."/>
            <person name="Lipzen A."/>
            <person name="Daum C."/>
            <person name="Hundley H."/>
            <person name="Pangilinan J."/>
            <person name="Johnson J."/>
            <person name="Barry K."/>
            <person name="LaButti K."/>
            <person name="Ng V."/>
            <person name="Ahrendt S."/>
            <person name="Min B."/>
            <person name="Choi I.G."/>
            <person name="Park H."/>
            <person name="Plett J.M."/>
            <person name="Magnuson J."/>
            <person name="Spatafora J.W."/>
            <person name="Nagy L.G."/>
            <person name="Henrissat B."/>
            <person name="Grigoriev I.V."/>
            <person name="Yang Z.L."/>
            <person name="Xu J."/>
            <person name="Martin F.M."/>
        </authorList>
    </citation>
    <scope>NUCLEOTIDE SEQUENCE</scope>
    <source>
        <strain evidence="6">KKN 215</strain>
    </source>
</reference>
<proteinExistence type="predicted"/>
<dbReference type="PANTHER" id="PTHR45626">
    <property type="entry name" value="TRANSCRIPTION TERMINATION FACTOR 2-RELATED"/>
    <property type="match status" value="1"/>
</dbReference>
<name>A0A8K0XJC5_9AGAR</name>
<dbReference type="InterPro" id="IPR049730">
    <property type="entry name" value="SNF2/RAD54-like_C"/>
</dbReference>
<dbReference type="PROSITE" id="PS51194">
    <property type="entry name" value="HELICASE_CTER"/>
    <property type="match status" value="1"/>
</dbReference>
<sequence length="435" mass="49608">MAPDDGRTLLDYQFTMIAIDEIHGYRNINNKMGMILALTKKTGFTVGMSGTPVNTRLMDLWNVGRMLRIGYFIGPSSAETALQAEREIRTAERRDKKAQPVVESLKRAQDAEKDEDDGNEGCQVTIEWMHRLRQHFSGHIIRRVKESKDLDGLPIIDMELYEERVLRLDLYEHEYKKLEESAEVKDHSESFYVVLRRCLTHPNIVDPAYSLPATTEEWENNPSRKLDVLVQVITHHLKTPNAAYLKSTKREGFKGAFDKYDVTADEVGPPPPPSHDKLGHINGPDKIIVYSAFPSNNPLIVNVLRLFFIEALELHGSMGSKARNEVLETFRKSDKLGPRVLIVSGVGVQGLNLACANIVIAIDMLWSAIEDQQLIGRAWRFPNTKRVVMYRLIADRTPDVFLNNMAFNKLIMYQAFISTPDIIRKIFFMVGQFFS</sequence>
<keyword evidence="3" id="KW-0067">ATP-binding</keyword>
<comment type="caution">
    <text evidence="6">The sequence shown here is derived from an EMBL/GenBank/DDBJ whole genome shotgun (WGS) entry which is preliminary data.</text>
</comment>
<dbReference type="GO" id="GO:0005524">
    <property type="term" value="F:ATP binding"/>
    <property type="evidence" value="ECO:0007669"/>
    <property type="project" value="UniProtKB-KW"/>
</dbReference>